<dbReference type="InterPro" id="IPR011051">
    <property type="entry name" value="RmlC_Cupin_sf"/>
</dbReference>
<evidence type="ECO:0000313" key="3">
    <source>
        <dbReference type="Proteomes" id="UP000283841"/>
    </source>
</evidence>
<dbReference type="Proteomes" id="UP000283841">
    <property type="component" value="Unassembled WGS sequence"/>
</dbReference>
<organism evidence="2 3">
    <name type="scientific">Byssochlamys spectabilis</name>
    <name type="common">Paecilomyces variotii</name>
    <dbReference type="NCBI Taxonomy" id="264951"/>
    <lineage>
        <taxon>Eukaryota</taxon>
        <taxon>Fungi</taxon>
        <taxon>Dikarya</taxon>
        <taxon>Ascomycota</taxon>
        <taxon>Pezizomycotina</taxon>
        <taxon>Eurotiomycetes</taxon>
        <taxon>Eurotiomycetidae</taxon>
        <taxon>Eurotiales</taxon>
        <taxon>Thermoascaceae</taxon>
        <taxon>Paecilomyces</taxon>
    </lineage>
</organism>
<dbReference type="Gene3D" id="2.60.120.10">
    <property type="entry name" value="Jelly Rolls"/>
    <property type="match status" value="1"/>
</dbReference>
<dbReference type="STRING" id="264951.A0A443I6A0"/>
<dbReference type="RefSeq" id="XP_028489212.1">
    <property type="nucleotide sequence ID" value="XM_028627078.1"/>
</dbReference>
<dbReference type="VEuPathDB" id="FungiDB:C8Q69DRAFT_29528"/>
<accession>A0A443I6A0</accession>
<dbReference type="OrthoDB" id="5840532at2759"/>
<dbReference type="AlphaFoldDB" id="A0A443I6A0"/>
<dbReference type="InterPro" id="IPR014710">
    <property type="entry name" value="RmlC-like_jellyroll"/>
</dbReference>
<dbReference type="CDD" id="cd02231">
    <property type="entry name" value="cupin_BLL6423-like"/>
    <property type="match status" value="1"/>
</dbReference>
<dbReference type="PANTHER" id="PTHR36156">
    <property type="entry name" value="SLR2101 PROTEIN"/>
    <property type="match status" value="1"/>
</dbReference>
<proteinExistence type="predicted"/>
<dbReference type="EMBL" id="RCNU01000001">
    <property type="protein sequence ID" value="RWQ99567.1"/>
    <property type="molecule type" value="Genomic_DNA"/>
</dbReference>
<dbReference type="SUPFAM" id="SSF51182">
    <property type="entry name" value="RmlC-like cupins"/>
    <property type="match status" value="1"/>
</dbReference>
<feature type="domain" description="Cupin type-2" evidence="1">
    <location>
        <begin position="89"/>
        <end position="157"/>
    </location>
</feature>
<dbReference type="Pfam" id="PF07883">
    <property type="entry name" value="Cupin_2"/>
    <property type="match status" value="1"/>
</dbReference>
<reference evidence="2 3" key="1">
    <citation type="journal article" date="2018" name="Front. Microbiol.">
        <title>Genomic and genetic insights into a cosmopolitan fungus, Paecilomyces variotii (Eurotiales).</title>
        <authorList>
            <person name="Urquhart A.S."/>
            <person name="Mondo S.J."/>
            <person name="Makela M.R."/>
            <person name="Hane J.K."/>
            <person name="Wiebenga A."/>
            <person name="He G."/>
            <person name="Mihaltcheva S."/>
            <person name="Pangilinan J."/>
            <person name="Lipzen A."/>
            <person name="Barry K."/>
            <person name="de Vries R.P."/>
            <person name="Grigoriev I.V."/>
            <person name="Idnurm A."/>
        </authorList>
    </citation>
    <scope>NUCLEOTIDE SEQUENCE [LARGE SCALE GENOMIC DNA]</scope>
    <source>
        <strain evidence="2 3">CBS 101075</strain>
    </source>
</reference>
<dbReference type="PANTHER" id="PTHR36156:SF3">
    <property type="entry name" value="CUPIN 2 CONSERVED BARREL DOMAIN-CONTAINING PROTEIN"/>
    <property type="match status" value="1"/>
</dbReference>
<comment type="caution">
    <text evidence="2">The sequence shown here is derived from an EMBL/GenBank/DDBJ whole genome shotgun (WGS) entry which is preliminary data.</text>
</comment>
<protein>
    <submittedName>
        <fullName evidence="2">Cupin domain protein</fullName>
    </submittedName>
</protein>
<name>A0A443I6A0_BYSSP</name>
<dbReference type="InterPro" id="IPR013096">
    <property type="entry name" value="Cupin_2"/>
</dbReference>
<gene>
    <name evidence="2" type="ORF">C8Q69DRAFT_29528</name>
</gene>
<dbReference type="GeneID" id="39596355"/>
<evidence type="ECO:0000259" key="1">
    <source>
        <dbReference type="Pfam" id="PF07883"/>
    </source>
</evidence>
<dbReference type="InterPro" id="IPR047142">
    <property type="entry name" value="OryJ/VirC-like"/>
</dbReference>
<evidence type="ECO:0000313" key="2">
    <source>
        <dbReference type="EMBL" id="RWQ99567.1"/>
    </source>
</evidence>
<sequence length="185" mass="20796">MSTESNLPLIHRYITTHSKEGESVFVSTSQFPECIPARPAGEDGDLALLYATASCPVQPHDEYDVALYDEYLHTPQGLVPPTGSVIRTIDLRPGKVTPMHRTVSLDYGILLEGEVDLILDSGQKRIMRRGDVIIQRGTAHSYRNRSQTEWCRMVFVFLPMEQITVAGKTLDAEVYDEPYELGKQQ</sequence>
<keyword evidence="3" id="KW-1185">Reference proteome</keyword>